<organism evidence="1 2">
    <name type="scientific">Pyxidicoccus parkwayensis</name>
    <dbReference type="NCBI Taxonomy" id="2813578"/>
    <lineage>
        <taxon>Bacteria</taxon>
        <taxon>Pseudomonadati</taxon>
        <taxon>Myxococcota</taxon>
        <taxon>Myxococcia</taxon>
        <taxon>Myxococcales</taxon>
        <taxon>Cystobacterineae</taxon>
        <taxon>Myxococcaceae</taxon>
        <taxon>Pyxidicoccus</taxon>
    </lineage>
</organism>
<reference evidence="1 2" key="1">
    <citation type="submission" date="2021-02" db="EMBL/GenBank/DDBJ databases">
        <title>De Novo genome assembly of isolated myxobacteria.</title>
        <authorList>
            <person name="Stevens D.C."/>
        </authorList>
    </citation>
    <scope>NUCLEOTIDE SEQUENCE [LARGE SCALE GENOMIC DNA]</scope>
    <source>
        <strain evidence="2">SCPEA02</strain>
    </source>
</reference>
<accession>A0ABX7P6M0</accession>
<evidence type="ECO:0000313" key="2">
    <source>
        <dbReference type="Proteomes" id="UP000662747"/>
    </source>
</evidence>
<dbReference type="EMBL" id="CP071090">
    <property type="protein sequence ID" value="QSQ26086.1"/>
    <property type="molecule type" value="Genomic_DNA"/>
</dbReference>
<gene>
    <name evidence="1" type="ORF">JY651_14660</name>
</gene>
<name>A0ABX7P6M0_9BACT</name>
<evidence type="ECO:0000313" key="1">
    <source>
        <dbReference type="EMBL" id="QSQ26086.1"/>
    </source>
</evidence>
<sequence length="193" mass="20712">MRHSVLITAAEASLLAQLHGQQLHALWADPISAALWAGDHVLAINAEEIATPFPSHPLADVTRPHVVDITAKPQPQAAPLAFGDLGRIERVSLLTTWVSFTPVRPAPELRTPEGIVIPAGNEWSVLTRSPTGLTDEDTGVLLDVAIQLELASGKRIALSTDTIGTWMKTCIDTPLPDDLDACSLRTELSQRLG</sequence>
<dbReference type="Proteomes" id="UP000662747">
    <property type="component" value="Chromosome"/>
</dbReference>
<protein>
    <submittedName>
        <fullName evidence="1">Uncharacterized protein</fullName>
    </submittedName>
</protein>
<proteinExistence type="predicted"/>
<dbReference type="RefSeq" id="WP_206727636.1">
    <property type="nucleotide sequence ID" value="NZ_CP071090.1"/>
</dbReference>
<keyword evidence="2" id="KW-1185">Reference proteome</keyword>